<dbReference type="Proteomes" id="UP000799777">
    <property type="component" value="Unassembled WGS sequence"/>
</dbReference>
<dbReference type="InterPro" id="IPR010730">
    <property type="entry name" value="HET"/>
</dbReference>
<name>A0A9P4HJZ2_9PLEO</name>
<evidence type="ECO:0000259" key="2">
    <source>
        <dbReference type="Pfam" id="PF06985"/>
    </source>
</evidence>
<dbReference type="OrthoDB" id="3800302at2759"/>
<sequence length="968" mass="109339">MPDKSKKQSGALRVFAKAGVDSVRRKWQQGDIARKSKEIFMVNTKDVTYEPLQGPTHIRLLKLEPGSPTSIVRCSLRHVDLKDQPKYAALSYTWKQDPSILGGGYSMGKNVIKTFLRGDDVKVDIPQDTGELEYSKGIYCDEKVTKIFPNLYNALVQLRRHRAGEYWIDALCINQSDDTERAKQVQFMGHIYQGASQVVVWLGASGRDVADSIAHLENLAANNIDAPPINFDDNDTEVAPQSNPKPDENAVDGVRAVATSVVMSQWFRRTWVVQELCWAKNVVFAMDNSEMSIKSIVKAFEMAQGYFASMNGAPSSNDEISHAITRFGRVLAPQIQHASAVMLKLSQAPMTLQARETFQRGGKWTLRQWLMACRGRSATDPRDLVFAGLSLIKPERLTIDRSIRTDESVSMQVGSSSLITRRRYYPETIPPIGMKNASRLFRTDSTSSSMGPSSLLPKGLWSVLLADYTVSASEVLVNTAACLLTHTGTEELLSIAARTSRPEAYTSAWWISPGDQLSVDDLPSWAPAPGTWTFRVNDIQAFCKVTQSRANVLANGKPIISKDGLTLFLDASRVDVIDHFILEGDLYGEMDVPGLRLLLNVILDIQNKYGGQRRSLLNTLTQVLFDLKEQRSPPSVQDQSRWFSQTLAYAVFSQVARLRLEHLHDLPRRFEHPKKTSDEFVDWLDERHKKASKNCKGLMKLFTDLRRAFPDQHWPDWADPVRFDIDVHKTYLRELAKRSTSASEKNDQGARDAGRSDTEGSRSGHSIRKAWKQGLSESNKSKVRDEKRAEQEKTILSALKAQDPEGHARLNAMAKSSLAWRKVFITRQGYVGLGPSWLNTSDTIMLIDGAHVPYVFTSLGVDLGRRERDIRGAMDKNQSKYNETVQSLHGKEKKNPYLHPLDNVIHNRRQGKLKRLDEEQVVLQRKLDRISNFPRHNNGWVLQGEVFIEDRLEERAVKNNKWERIAIL</sequence>
<dbReference type="Pfam" id="PF26639">
    <property type="entry name" value="Het-6_barrel"/>
    <property type="match status" value="1"/>
</dbReference>
<comment type="caution">
    <text evidence="3">The sequence shown here is derived from an EMBL/GenBank/DDBJ whole genome shotgun (WGS) entry which is preliminary data.</text>
</comment>
<feature type="compositionally biased region" description="Basic and acidic residues" evidence="1">
    <location>
        <begin position="779"/>
        <end position="789"/>
    </location>
</feature>
<accession>A0A9P4HJZ2</accession>
<dbReference type="AlphaFoldDB" id="A0A9P4HJZ2"/>
<evidence type="ECO:0000256" key="1">
    <source>
        <dbReference type="SAM" id="MobiDB-lite"/>
    </source>
</evidence>
<dbReference type="InterPro" id="IPR052895">
    <property type="entry name" value="HetReg/Transcr_Mod"/>
</dbReference>
<feature type="region of interest" description="Disordered" evidence="1">
    <location>
        <begin position="230"/>
        <end position="250"/>
    </location>
</feature>
<evidence type="ECO:0000313" key="3">
    <source>
        <dbReference type="EMBL" id="KAF2035397.1"/>
    </source>
</evidence>
<feature type="domain" description="Heterokaryon incompatibility" evidence="2">
    <location>
        <begin position="87"/>
        <end position="275"/>
    </location>
</feature>
<keyword evidence="4" id="KW-1185">Reference proteome</keyword>
<dbReference type="Pfam" id="PF06985">
    <property type="entry name" value="HET"/>
    <property type="match status" value="1"/>
</dbReference>
<proteinExistence type="predicted"/>
<dbReference type="PANTHER" id="PTHR24148:SF73">
    <property type="entry name" value="HET DOMAIN PROTEIN (AFU_ORTHOLOGUE AFUA_8G01020)"/>
    <property type="match status" value="1"/>
</dbReference>
<gene>
    <name evidence="3" type="ORF">EK21DRAFT_84468</name>
</gene>
<organism evidence="3 4">
    <name type="scientific">Setomelanomma holmii</name>
    <dbReference type="NCBI Taxonomy" id="210430"/>
    <lineage>
        <taxon>Eukaryota</taxon>
        <taxon>Fungi</taxon>
        <taxon>Dikarya</taxon>
        <taxon>Ascomycota</taxon>
        <taxon>Pezizomycotina</taxon>
        <taxon>Dothideomycetes</taxon>
        <taxon>Pleosporomycetidae</taxon>
        <taxon>Pleosporales</taxon>
        <taxon>Pleosporineae</taxon>
        <taxon>Phaeosphaeriaceae</taxon>
        <taxon>Setomelanomma</taxon>
    </lineage>
</organism>
<dbReference type="EMBL" id="ML978157">
    <property type="protein sequence ID" value="KAF2035397.1"/>
    <property type="molecule type" value="Genomic_DNA"/>
</dbReference>
<reference evidence="3" key="1">
    <citation type="journal article" date="2020" name="Stud. Mycol.">
        <title>101 Dothideomycetes genomes: a test case for predicting lifestyles and emergence of pathogens.</title>
        <authorList>
            <person name="Haridas S."/>
            <person name="Albert R."/>
            <person name="Binder M."/>
            <person name="Bloem J."/>
            <person name="Labutti K."/>
            <person name="Salamov A."/>
            <person name="Andreopoulos B."/>
            <person name="Baker S."/>
            <person name="Barry K."/>
            <person name="Bills G."/>
            <person name="Bluhm B."/>
            <person name="Cannon C."/>
            <person name="Castanera R."/>
            <person name="Culley D."/>
            <person name="Daum C."/>
            <person name="Ezra D."/>
            <person name="Gonzalez J."/>
            <person name="Henrissat B."/>
            <person name="Kuo A."/>
            <person name="Liang C."/>
            <person name="Lipzen A."/>
            <person name="Lutzoni F."/>
            <person name="Magnuson J."/>
            <person name="Mondo S."/>
            <person name="Nolan M."/>
            <person name="Ohm R."/>
            <person name="Pangilinan J."/>
            <person name="Park H.-J."/>
            <person name="Ramirez L."/>
            <person name="Alfaro M."/>
            <person name="Sun H."/>
            <person name="Tritt A."/>
            <person name="Yoshinaga Y."/>
            <person name="Zwiers L.-H."/>
            <person name="Turgeon B."/>
            <person name="Goodwin S."/>
            <person name="Spatafora J."/>
            <person name="Crous P."/>
            <person name="Grigoriev I."/>
        </authorList>
    </citation>
    <scope>NUCLEOTIDE SEQUENCE</scope>
    <source>
        <strain evidence="3">CBS 110217</strain>
    </source>
</reference>
<feature type="region of interest" description="Disordered" evidence="1">
    <location>
        <begin position="737"/>
        <end position="789"/>
    </location>
</feature>
<dbReference type="PANTHER" id="PTHR24148">
    <property type="entry name" value="ANKYRIN REPEAT DOMAIN-CONTAINING PROTEIN 39 HOMOLOG-RELATED"/>
    <property type="match status" value="1"/>
</dbReference>
<evidence type="ECO:0000313" key="4">
    <source>
        <dbReference type="Proteomes" id="UP000799777"/>
    </source>
</evidence>
<protein>
    <recommendedName>
        <fullName evidence="2">Heterokaryon incompatibility domain-containing protein</fullName>
    </recommendedName>
</protein>
<feature type="compositionally biased region" description="Basic and acidic residues" evidence="1">
    <location>
        <begin position="744"/>
        <end position="762"/>
    </location>
</feature>